<feature type="transmembrane region" description="Helical" evidence="7">
    <location>
        <begin position="167"/>
        <end position="187"/>
    </location>
</feature>
<dbReference type="Gene3D" id="1.10.3720.10">
    <property type="entry name" value="MetI-like"/>
    <property type="match status" value="1"/>
</dbReference>
<geneLocation type="plasmid" evidence="8">
    <name>unnamed2</name>
</geneLocation>
<evidence type="ECO:0000256" key="1">
    <source>
        <dbReference type="ARBA" id="ARBA00004651"/>
    </source>
</evidence>
<keyword evidence="3" id="KW-1003">Cell membrane</keyword>
<feature type="transmembrane region" description="Helical" evidence="7">
    <location>
        <begin position="282"/>
        <end position="302"/>
    </location>
</feature>
<proteinExistence type="inferred from homology"/>
<accession>A0A1X9LRC7</accession>
<dbReference type="PANTHER" id="PTHR43227">
    <property type="entry name" value="BLL4140 PROTEIN"/>
    <property type="match status" value="1"/>
</dbReference>
<evidence type="ECO:0000256" key="4">
    <source>
        <dbReference type="ARBA" id="ARBA00022692"/>
    </source>
</evidence>
<keyword evidence="5 7" id="KW-1133">Transmembrane helix</keyword>
<keyword evidence="4 7" id="KW-0812">Transmembrane</keyword>
<dbReference type="Pfam" id="PF00528">
    <property type="entry name" value="BPD_transp_1"/>
    <property type="match status" value="1"/>
</dbReference>
<evidence type="ECO:0000313" key="9">
    <source>
        <dbReference type="Proteomes" id="UP000192775"/>
    </source>
</evidence>
<evidence type="ECO:0000256" key="6">
    <source>
        <dbReference type="ARBA" id="ARBA00023136"/>
    </source>
</evidence>
<dbReference type="GO" id="GO:0055085">
    <property type="term" value="P:transmembrane transport"/>
    <property type="evidence" value="ECO:0007669"/>
    <property type="project" value="InterPro"/>
</dbReference>
<dbReference type="InterPro" id="IPR035906">
    <property type="entry name" value="MetI-like_sf"/>
</dbReference>
<feature type="transmembrane region" description="Helical" evidence="7">
    <location>
        <begin position="230"/>
        <end position="250"/>
    </location>
</feature>
<keyword evidence="8" id="KW-0614">Plasmid</keyword>
<feature type="transmembrane region" description="Helical" evidence="7">
    <location>
        <begin position="126"/>
        <end position="147"/>
    </location>
</feature>
<keyword evidence="6 7" id="KW-0472">Membrane</keyword>
<dbReference type="GO" id="GO:0005886">
    <property type="term" value="C:plasma membrane"/>
    <property type="evidence" value="ECO:0007669"/>
    <property type="project" value="UniProtKB-SubCell"/>
</dbReference>
<feature type="transmembrane region" description="Helical" evidence="7">
    <location>
        <begin position="94"/>
        <end position="114"/>
    </location>
</feature>
<name>A0A1X9LRC7_9MICO</name>
<keyword evidence="2 7" id="KW-0813">Transport</keyword>
<sequence>MATMPLTGPERPTASRTRGRSRSPLRRRNRAGLYFVLPAIALVAVLFVAPTVWTVVVSFFDYSLLGKMTFIGGENYQRAVADPGFWRTLGFTTLYTVVVTAVLFVVGFALALLVTSKRRGTPVFRTVFVVPVVIGFATASYITLWILDGRIGVINAALGDLGWIDDSISWFGNFGLAFAIVVLMVVWKTVGLTMLLLMSGMNAISADIYEAAELDGAGWWRKLSAITIPLLKPTIALVLILTVISSYLAFDQFFILTQGGPDGSTVTVVYLIYRAAFIDFDLGYSAALSVILMVVLLLLTIVQFRVLRKAND</sequence>
<dbReference type="RefSeq" id="WP_085021871.1">
    <property type="nucleotide sequence ID" value="NZ_BMHD01000004.1"/>
</dbReference>
<dbReference type="PANTHER" id="PTHR43227:SF8">
    <property type="entry name" value="DIACETYLCHITOBIOSE UPTAKE SYSTEM PERMEASE PROTEIN DASB"/>
    <property type="match status" value="1"/>
</dbReference>
<organism evidence="8 9">
    <name type="scientific">Cnuibacter physcomitrellae</name>
    <dbReference type="NCBI Taxonomy" id="1619308"/>
    <lineage>
        <taxon>Bacteria</taxon>
        <taxon>Bacillati</taxon>
        <taxon>Actinomycetota</taxon>
        <taxon>Actinomycetes</taxon>
        <taxon>Micrococcales</taxon>
        <taxon>Microbacteriaceae</taxon>
        <taxon>Cnuibacter</taxon>
    </lineage>
</organism>
<evidence type="ECO:0000313" key="8">
    <source>
        <dbReference type="EMBL" id="ARJ07736.1"/>
    </source>
</evidence>
<dbReference type="KEGG" id="cphy:B5808_20270"/>
<dbReference type="Proteomes" id="UP000192775">
    <property type="component" value="Plasmid unnamed2"/>
</dbReference>
<dbReference type="PROSITE" id="PS50928">
    <property type="entry name" value="ABC_TM1"/>
    <property type="match status" value="1"/>
</dbReference>
<evidence type="ECO:0000256" key="7">
    <source>
        <dbReference type="RuleBase" id="RU363032"/>
    </source>
</evidence>
<dbReference type="InterPro" id="IPR050809">
    <property type="entry name" value="UgpAE/MalFG_permease"/>
</dbReference>
<dbReference type="AlphaFoldDB" id="A0A1X9LRC7"/>
<gene>
    <name evidence="8" type="ORF">B5808_20270</name>
</gene>
<dbReference type="EMBL" id="CP020717">
    <property type="protein sequence ID" value="ARJ07736.1"/>
    <property type="molecule type" value="Genomic_DNA"/>
</dbReference>
<keyword evidence="9" id="KW-1185">Reference proteome</keyword>
<protein>
    <submittedName>
        <fullName evidence="8">Uncharacterized protein</fullName>
    </submittedName>
</protein>
<dbReference type="SUPFAM" id="SSF161098">
    <property type="entry name" value="MetI-like"/>
    <property type="match status" value="1"/>
</dbReference>
<reference evidence="8 9" key="1">
    <citation type="submission" date="2017-04" db="EMBL/GenBank/DDBJ databases">
        <authorList>
            <person name="Afonso C.L."/>
            <person name="Miller P.J."/>
            <person name="Scott M.A."/>
            <person name="Spackman E."/>
            <person name="Goraichik I."/>
            <person name="Dimitrov K.M."/>
            <person name="Suarez D.L."/>
            <person name="Swayne D.E."/>
        </authorList>
    </citation>
    <scope>NUCLEOTIDE SEQUENCE [LARGE SCALE GENOMIC DNA]</scope>
    <source>
        <strain evidence="9">XA(T)</strain>
        <plasmid evidence="9">Plasmid unnamed2</plasmid>
    </source>
</reference>
<dbReference type="InterPro" id="IPR000515">
    <property type="entry name" value="MetI-like"/>
</dbReference>
<evidence type="ECO:0000256" key="2">
    <source>
        <dbReference type="ARBA" id="ARBA00022448"/>
    </source>
</evidence>
<evidence type="ECO:0000256" key="3">
    <source>
        <dbReference type="ARBA" id="ARBA00022475"/>
    </source>
</evidence>
<comment type="similarity">
    <text evidence="7">Belongs to the binding-protein-dependent transport system permease family.</text>
</comment>
<comment type="subcellular location">
    <subcellularLocation>
        <location evidence="1 7">Cell membrane</location>
        <topology evidence="1 7">Multi-pass membrane protein</topology>
    </subcellularLocation>
</comment>
<evidence type="ECO:0000256" key="5">
    <source>
        <dbReference type="ARBA" id="ARBA00022989"/>
    </source>
</evidence>
<feature type="transmembrane region" description="Helical" evidence="7">
    <location>
        <begin position="31"/>
        <end position="60"/>
    </location>
</feature>
<dbReference type="CDD" id="cd06261">
    <property type="entry name" value="TM_PBP2"/>
    <property type="match status" value="1"/>
</dbReference>